<evidence type="ECO:0000256" key="4">
    <source>
        <dbReference type="ARBA" id="ARBA00023004"/>
    </source>
</evidence>
<keyword evidence="2" id="KW-0479">Metal-binding</keyword>
<dbReference type="Pfam" id="PF12831">
    <property type="entry name" value="FAD_oxidored"/>
    <property type="match status" value="1"/>
</dbReference>
<reference evidence="6 7" key="1">
    <citation type="submission" date="2020-07" db="EMBL/GenBank/DDBJ databases">
        <authorList>
            <person name="Feng X."/>
        </authorList>
    </citation>
    <scope>NUCLEOTIDE SEQUENCE [LARGE SCALE GENOMIC DNA]</scope>
    <source>
        <strain evidence="6 7">JCM14086</strain>
    </source>
</reference>
<sequence>MDRISEMCSMIERNICVYGASPAGLTAALQAKAAGKSVTLIAQGQHIGGMLVEGLGSQDINNNGTQNQLVIGGLSREFYQRVGAKYGEAFTSKFECHVAEEVIEEWIAEAGIEVFRNERLAERDSAVLKEGSCIREIEMESGNRFRATVFIDATIEGDLMKWAGISFTTGREGNATYGESLNGIRESSYRQFEVDVDPYTIPGNSSSGLIATVQDEPKGKPGDGDNNIMGFCFRQCLTQDPANQLPFRKPVNYDPANYEIYRRYLAAGGRLFTPVIKLPKGKTDLGSWHDLSGNLYGYNHGWPDGSYAERQAIYDDHKDFIEGLYWFLCHDPAVPSELQAEWSTWGLAADEFIDNQGWPRSLYIRTGRRMISDYVITEAHTKGKVVAEDAIGVAWWPPDAHHARRIVENGVVRNEGFFFEHDYVPFPISYRAMIPKRSQCTNLLVPAALSSSYVGYGSVRLEWTQMVCGQSAALAAVEALKTRADVQSIDYAKLRNRLLDAGQILEVPATTGAKLGIQDASVKEPVPET</sequence>
<keyword evidence="4" id="KW-0408">Iron</keyword>
<gene>
    <name evidence="6" type="ORF">H5P30_07470</name>
</gene>
<protein>
    <submittedName>
        <fullName evidence="6">FAD-dependent oxidoreductase</fullName>
    </submittedName>
</protein>
<dbReference type="GO" id="GO:0016491">
    <property type="term" value="F:oxidoreductase activity"/>
    <property type="evidence" value="ECO:0007669"/>
    <property type="project" value="UniProtKB-KW"/>
</dbReference>
<accession>A0A7X1AXK5</accession>
<comment type="caution">
    <text evidence="6">The sequence shown here is derived from an EMBL/GenBank/DDBJ whole genome shotgun (WGS) entry which is preliminary data.</text>
</comment>
<dbReference type="InterPro" id="IPR039650">
    <property type="entry name" value="HdrA-like"/>
</dbReference>
<dbReference type="Gene3D" id="3.50.50.60">
    <property type="entry name" value="FAD/NAD(P)-binding domain"/>
    <property type="match status" value="1"/>
</dbReference>
<keyword evidence="3" id="KW-0560">Oxidoreductase</keyword>
<evidence type="ECO:0000256" key="2">
    <source>
        <dbReference type="ARBA" id="ARBA00022723"/>
    </source>
</evidence>
<dbReference type="GO" id="GO:0051539">
    <property type="term" value="F:4 iron, 4 sulfur cluster binding"/>
    <property type="evidence" value="ECO:0007669"/>
    <property type="project" value="UniProtKB-KW"/>
</dbReference>
<keyword evidence="7" id="KW-1185">Reference proteome</keyword>
<dbReference type="Proteomes" id="UP000525652">
    <property type="component" value="Unassembled WGS sequence"/>
</dbReference>
<evidence type="ECO:0000313" key="7">
    <source>
        <dbReference type="Proteomes" id="UP000525652"/>
    </source>
</evidence>
<proteinExistence type="predicted"/>
<dbReference type="GO" id="GO:0046872">
    <property type="term" value="F:metal ion binding"/>
    <property type="evidence" value="ECO:0007669"/>
    <property type="project" value="UniProtKB-KW"/>
</dbReference>
<dbReference type="PANTHER" id="PTHR43498:SF1">
    <property type="entry name" value="COB--COM HETERODISULFIDE REDUCTASE IRON-SULFUR SUBUNIT A"/>
    <property type="match status" value="1"/>
</dbReference>
<evidence type="ECO:0000256" key="1">
    <source>
        <dbReference type="ARBA" id="ARBA00022485"/>
    </source>
</evidence>
<name>A0A7X1AXK5_9BACT</name>
<dbReference type="EMBL" id="JACHVA010000055">
    <property type="protein sequence ID" value="MBC2601614.1"/>
    <property type="molecule type" value="Genomic_DNA"/>
</dbReference>
<keyword evidence="1" id="KW-0004">4Fe-4S</keyword>
<evidence type="ECO:0000313" key="6">
    <source>
        <dbReference type="EMBL" id="MBC2601614.1"/>
    </source>
</evidence>
<evidence type="ECO:0000256" key="3">
    <source>
        <dbReference type="ARBA" id="ARBA00023002"/>
    </source>
</evidence>
<dbReference type="AlphaFoldDB" id="A0A7X1AXK5"/>
<dbReference type="PANTHER" id="PTHR43498">
    <property type="entry name" value="FERREDOXIN:COB-COM HETERODISULFIDE REDUCTASE SUBUNIT A"/>
    <property type="match status" value="1"/>
</dbReference>
<evidence type="ECO:0000256" key="5">
    <source>
        <dbReference type="ARBA" id="ARBA00023014"/>
    </source>
</evidence>
<dbReference type="SUPFAM" id="SSF51971">
    <property type="entry name" value="Nucleotide-binding domain"/>
    <property type="match status" value="1"/>
</dbReference>
<organism evidence="6 7">
    <name type="scientific">Puniceicoccus vermicola</name>
    <dbReference type="NCBI Taxonomy" id="388746"/>
    <lineage>
        <taxon>Bacteria</taxon>
        <taxon>Pseudomonadati</taxon>
        <taxon>Verrucomicrobiota</taxon>
        <taxon>Opitutia</taxon>
        <taxon>Puniceicoccales</taxon>
        <taxon>Puniceicoccaceae</taxon>
        <taxon>Puniceicoccus</taxon>
    </lineage>
</organism>
<dbReference type="InterPro" id="IPR036188">
    <property type="entry name" value="FAD/NAD-bd_sf"/>
</dbReference>
<keyword evidence="5" id="KW-0411">Iron-sulfur</keyword>